<accession>A0A100JYY0</accession>
<dbReference type="InterPro" id="IPR008868">
    <property type="entry name" value="TniB"/>
</dbReference>
<sequence>MVTPPDAHDDEHNPLTTKDGWRQFVDDAPACPAMLSLRAFKALTEEKRLAYNEPRLDYHSRLVVVATPTVRNVFTTGRRLVLLNRHQISGRRGLIVTGQAGTGKTTAIAQLGRNHELLVRKRLGPAAAGRLPVVYVTVPPRATPKMLAIEFARFLGLPVVRQETQTSITNAVCDLLIKMRVELALVDEIHNLNLATQAGAEASDQLKYLSERIPATFVLAGIDVAASGLFSGVRGQQIAGRYTVTDTEPFAYGTTAQRQNWRNLIASLEDALRLHQHKPGSLVKLDGYLHERTDGAIGSLSQLVRGAALEAVINGSEAITRKTLETIEVDQTAEDARQEHRRNRRPRRRRPDADAA</sequence>
<dbReference type="Gene3D" id="3.40.50.300">
    <property type="entry name" value="P-loop containing nucleotide triphosphate hydrolases"/>
    <property type="match status" value="1"/>
</dbReference>
<organism evidence="2 3">
    <name type="scientific">Streptomyces scabiei</name>
    <dbReference type="NCBI Taxonomy" id="1930"/>
    <lineage>
        <taxon>Bacteria</taxon>
        <taxon>Bacillati</taxon>
        <taxon>Actinomycetota</taxon>
        <taxon>Actinomycetes</taxon>
        <taxon>Kitasatosporales</taxon>
        <taxon>Streptomycetaceae</taxon>
        <taxon>Streptomyces</taxon>
    </lineage>
</organism>
<dbReference type="RefSeq" id="WP_234385947.1">
    <property type="nucleotide sequence ID" value="NZ_BCMM01000097.1"/>
</dbReference>
<reference evidence="3" key="1">
    <citation type="submission" date="2015-11" db="EMBL/GenBank/DDBJ databases">
        <authorList>
            <consortium name="Cross-ministerial Strategic Innovation Promotion Program (SIP) consortium"/>
            <person name="Tomihama T."/>
            <person name="Ikenaga M."/>
            <person name="Sakai M."/>
            <person name="Okubo T."/>
            <person name="Ikeda S."/>
        </authorList>
    </citation>
    <scope>NUCLEOTIDE SEQUENCE [LARGE SCALE GENOMIC DNA]</scope>
    <source>
        <strain evidence="3">S58</strain>
    </source>
</reference>
<protein>
    <submittedName>
        <fullName evidence="2">Bacterial TniB protein</fullName>
    </submittedName>
</protein>
<dbReference type="SUPFAM" id="SSF52540">
    <property type="entry name" value="P-loop containing nucleoside triphosphate hydrolases"/>
    <property type="match status" value="1"/>
</dbReference>
<comment type="caution">
    <text evidence="2">The sequence shown here is derived from an EMBL/GenBank/DDBJ whole genome shotgun (WGS) entry which is preliminary data.</text>
</comment>
<reference evidence="2 3" key="2">
    <citation type="journal article" date="2016" name="Genome Announc.">
        <title>Draft Genome Sequences of Streptomyces scabiei S58, Streptomyces turgidiscabies T45, and Streptomyces acidiscabies a10, the Pathogens of Potato Common Scab, Isolated in Japan.</title>
        <authorList>
            <person name="Tomihama T."/>
            <person name="Nishi Y."/>
            <person name="Sakai M."/>
            <person name="Ikenaga M."/>
            <person name="Okubo T."/>
            <person name="Ikeda S."/>
        </authorList>
    </citation>
    <scope>NUCLEOTIDE SEQUENCE [LARGE SCALE GENOMIC DNA]</scope>
    <source>
        <strain evidence="2 3">S58</strain>
    </source>
</reference>
<reference evidence="3" key="3">
    <citation type="submission" date="2016-02" db="EMBL/GenBank/DDBJ databases">
        <title>Draft genome of pathogenic Streptomyces sp. in Japan.</title>
        <authorList>
            <person name="Tomihama T."/>
            <person name="Ikenaga M."/>
            <person name="Sakai M."/>
            <person name="Okubo T."/>
            <person name="Ikeda S."/>
        </authorList>
    </citation>
    <scope>NUCLEOTIDE SEQUENCE [LARGE SCALE GENOMIC DNA]</scope>
    <source>
        <strain evidence="3">S58</strain>
    </source>
</reference>
<feature type="compositionally biased region" description="Basic residues" evidence="1">
    <location>
        <begin position="339"/>
        <end position="350"/>
    </location>
</feature>
<evidence type="ECO:0000256" key="1">
    <source>
        <dbReference type="SAM" id="MobiDB-lite"/>
    </source>
</evidence>
<dbReference type="Proteomes" id="UP000067448">
    <property type="component" value="Unassembled WGS sequence"/>
</dbReference>
<proteinExistence type="predicted"/>
<dbReference type="EMBL" id="BCMM01000097">
    <property type="protein sequence ID" value="GAQ68247.1"/>
    <property type="molecule type" value="Genomic_DNA"/>
</dbReference>
<gene>
    <name evidence="2" type="ORF">SsS58_08706</name>
</gene>
<dbReference type="InterPro" id="IPR027417">
    <property type="entry name" value="P-loop_NTPase"/>
</dbReference>
<dbReference type="Pfam" id="PF05621">
    <property type="entry name" value="TniB"/>
    <property type="match status" value="1"/>
</dbReference>
<evidence type="ECO:0000313" key="2">
    <source>
        <dbReference type="EMBL" id="GAQ68247.1"/>
    </source>
</evidence>
<evidence type="ECO:0000313" key="3">
    <source>
        <dbReference type="Proteomes" id="UP000067448"/>
    </source>
</evidence>
<dbReference type="AlphaFoldDB" id="A0A100JYY0"/>
<feature type="region of interest" description="Disordered" evidence="1">
    <location>
        <begin position="330"/>
        <end position="356"/>
    </location>
</feature>
<name>A0A100JYY0_STRSC</name>